<evidence type="ECO:0000313" key="2">
    <source>
        <dbReference type="EMBL" id="AXG80416.1"/>
    </source>
</evidence>
<dbReference type="KEGG" id="spad:DVK44_25200"/>
<reference evidence="3" key="1">
    <citation type="submission" date="2018-07" db="EMBL/GenBank/DDBJ databases">
        <authorList>
            <person name="Zhao J."/>
        </authorList>
    </citation>
    <scope>NUCLEOTIDE SEQUENCE [LARGE SCALE GENOMIC DNA]</scope>
    <source>
        <strain evidence="3">GSSD-12</strain>
    </source>
</reference>
<proteinExistence type="predicted"/>
<name>A0A345HUP2_9ACTN</name>
<dbReference type="PANTHER" id="PTHR36302:SF1">
    <property type="entry name" value="COPPER CHAPERONE PCU(A)C"/>
    <property type="match status" value="1"/>
</dbReference>
<accession>A0A345HUP2</accession>
<organism evidence="2 3">
    <name type="scientific">Streptomyces paludis</name>
    <dbReference type="NCBI Taxonomy" id="2282738"/>
    <lineage>
        <taxon>Bacteria</taxon>
        <taxon>Bacillati</taxon>
        <taxon>Actinomycetota</taxon>
        <taxon>Actinomycetes</taxon>
        <taxon>Kitasatosporales</taxon>
        <taxon>Streptomycetaceae</taxon>
        <taxon>Streptomyces</taxon>
    </lineage>
</organism>
<gene>
    <name evidence="2" type="ORF">DVK44_25200</name>
</gene>
<keyword evidence="3" id="KW-1185">Reference proteome</keyword>
<dbReference type="Proteomes" id="UP000253868">
    <property type="component" value="Chromosome"/>
</dbReference>
<dbReference type="PANTHER" id="PTHR36302">
    <property type="entry name" value="BLR7088 PROTEIN"/>
    <property type="match status" value="1"/>
</dbReference>
<keyword evidence="1" id="KW-1133">Transmembrane helix</keyword>
<dbReference type="RefSeq" id="WP_114662133.1">
    <property type="nucleotide sequence ID" value="NZ_CP031194.1"/>
</dbReference>
<evidence type="ECO:0000313" key="3">
    <source>
        <dbReference type="Proteomes" id="UP000253868"/>
    </source>
</evidence>
<keyword evidence="1" id="KW-0812">Transmembrane</keyword>
<dbReference type="InterPro" id="IPR007410">
    <property type="entry name" value="LpqE-like"/>
</dbReference>
<dbReference type="Pfam" id="PF04314">
    <property type="entry name" value="PCuAC"/>
    <property type="match status" value="1"/>
</dbReference>
<evidence type="ECO:0000256" key="1">
    <source>
        <dbReference type="SAM" id="Phobius"/>
    </source>
</evidence>
<protein>
    <submittedName>
        <fullName evidence="2">Copper chaperone PCu(A)C</fullName>
    </submittedName>
</protein>
<dbReference type="OrthoDB" id="4328980at2"/>
<feature type="transmembrane region" description="Helical" evidence="1">
    <location>
        <begin position="30"/>
        <end position="51"/>
    </location>
</feature>
<dbReference type="EMBL" id="CP031194">
    <property type="protein sequence ID" value="AXG80416.1"/>
    <property type="molecule type" value="Genomic_DNA"/>
</dbReference>
<keyword evidence="1" id="KW-0472">Membrane</keyword>
<sequence length="184" mass="19426">MTNPTTETDAEATAEATEWRPTRGRLRDTLLAAAAPVIACVVALGGLTTWVNSGAAGSRPQLAISNARIFLPYGDGQYTSAYFRIANTGDADDELISVTSPQMAEAMLSADRDNGEGGAIMSMVDTATVPGRGSLTMSPYGLNVMVKTRTKPHWQLGDTVPFTLHFRHGGPQKSVAVVVTPSTD</sequence>
<dbReference type="Gene3D" id="2.60.40.1890">
    <property type="entry name" value="PCu(A)C copper chaperone"/>
    <property type="match status" value="1"/>
</dbReference>
<dbReference type="InterPro" id="IPR058248">
    <property type="entry name" value="Lxx211020-like"/>
</dbReference>
<dbReference type="InterPro" id="IPR036182">
    <property type="entry name" value="PCuAC_sf"/>
</dbReference>
<dbReference type="SUPFAM" id="SSF110087">
    <property type="entry name" value="DR1885-like metal-binding protein"/>
    <property type="match status" value="1"/>
</dbReference>
<dbReference type="AlphaFoldDB" id="A0A345HUP2"/>